<reference evidence="1" key="2">
    <citation type="journal article" date="2015" name="Data Brief">
        <title>Shoot transcriptome of the giant reed, Arundo donax.</title>
        <authorList>
            <person name="Barrero R.A."/>
            <person name="Guerrero F.D."/>
            <person name="Moolhuijzen P."/>
            <person name="Goolsby J.A."/>
            <person name="Tidwell J."/>
            <person name="Bellgard S.E."/>
            <person name="Bellgard M.I."/>
        </authorList>
    </citation>
    <scope>NUCLEOTIDE SEQUENCE</scope>
    <source>
        <tissue evidence="1">Shoot tissue taken approximately 20 cm above the soil surface</tissue>
    </source>
</reference>
<accession>A0A0A9FE94</accession>
<reference evidence="1" key="1">
    <citation type="submission" date="2014-09" db="EMBL/GenBank/DDBJ databases">
        <authorList>
            <person name="Magalhaes I.L.F."/>
            <person name="Oliveira U."/>
            <person name="Santos F.R."/>
            <person name="Vidigal T.H.D.A."/>
            <person name="Brescovit A.D."/>
            <person name="Santos A.J."/>
        </authorList>
    </citation>
    <scope>NUCLEOTIDE SEQUENCE</scope>
    <source>
        <tissue evidence="1">Shoot tissue taken approximately 20 cm above the soil surface</tissue>
    </source>
</reference>
<dbReference type="EMBL" id="GBRH01191328">
    <property type="protein sequence ID" value="JAE06568.1"/>
    <property type="molecule type" value="Transcribed_RNA"/>
</dbReference>
<proteinExistence type="predicted"/>
<sequence>MLETLGYKRQLKVKIPVPVIMPMAYVVCWIHKTLFRYQLSQSLIFTPATIKYATQNRTFSCKKATISLVTNPLCR</sequence>
<name>A0A0A9FE94_ARUDO</name>
<evidence type="ECO:0000313" key="1">
    <source>
        <dbReference type="EMBL" id="JAE06568.1"/>
    </source>
</evidence>
<organism evidence="1">
    <name type="scientific">Arundo donax</name>
    <name type="common">Giant reed</name>
    <name type="synonym">Donax arundinaceus</name>
    <dbReference type="NCBI Taxonomy" id="35708"/>
    <lineage>
        <taxon>Eukaryota</taxon>
        <taxon>Viridiplantae</taxon>
        <taxon>Streptophyta</taxon>
        <taxon>Embryophyta</taxon>
        <taxon>Tracheophyta</taxon>
        <taxon>Spermatophyta</taxon>
        <taxon>Magnoliopsida</taxon>
        <taxon>Liliopsida</taxon>
        <taxon>Poales</taxon>
        <taxon>Poaceae</taxon>
        <taxon>PACMAD clade</taxon>
        <taxon>Arundinoideae</taxon>
        <taxon>Arundineae</taxon>
        <taxon>Arundo</taxon>
    </lineage>
</organism>
<protein>
    <submittedName>
        <fullName evidence="1">Uncharacterized protein</fullName>
    </submittedName>
</protein>
<dbReference type="AlphaFoldDB" id="A0A0A9FE94"/>